<dbReference type="InterPro" id="IPR003131">
    <property type="entry name" value="T1-type_BTB"/>
</dbReference>
<evidence type="ECO:0000313" key="2">
    <source>
        <dbReference type="EMBL" id="CAG8555272.1"/>
    </source>
</evidence>
<dbReference type="OrthoDB" id="10025005at2759"/>
<gene>
    <name evidence="2" type="ORF">PBRASI_LOCUS5302</name>
</gene>
<dbReference type="Proteomes" id="UP000789739">
    <property type="component" value="Unassembled WGS sequence"/>
</dbReference>
<comment type="caution">
    <text evidence="2">The sequence shown here is derived from an EMBL/GenBank/DDBJ whole genome shotgun (WGS) entry which is preliminary data.</text>
</comment>
<evidence type="ECO:0000313" key="3">
    <source>
        <dbReference type="Proteomes" id="UP000789739"/>
    </source>
</evidence>
<keyword evidence="3" id="KW-1185">Reference proteome</keyword>
<evidence type="ECO:0000259" key="1">
    <source>
        <dbReference type="Pfam" id="PF02214"/>
    </source>
</evidence>
<proteinExistence type="predicted"/>
<dbReference type="AlphaFoldDB" id="A0A9N9B971"/>
<feature type="domain" description="Potassium channel tetramerisation-type BTB" evidence="1">
    <location>
        <begin position="9"/>
        <end position="67"/>
    </location>
</feature>
<dbReference type="Gene3D" id="3.30.710.10">
    <property type="entry name" value="Potassium Channel Kv1.1, Chain A"/>
    <property type="match status" value="1"/>
</dbReference>
<organism evidence="2 3">
    <name type="scientific">Paraglomus brasilianum</name>
    <dbReference type="NCBI Taxonomy" id="144538"/>
    <lineage>
        <taxon>Eukaryota</taxon>
        <taxon>Fungi</taxon>
        <taxon>Fungi incertae sedis</taxon>
        <taxon>Mucoromycota</taxon>
        <taxon>Glomeromycotina</taxon>
        <taxon>Glomeromycetes</taxon>
        <taxon>Paraglomerales</taxon>
        <taxon>Paraglomeraceae</taxon>
        <taxon>Paraglomus</taxon>
    </lineage>
</organism>
<dbReference type="InterPro" id="IPR011333">
    <property type="entry name" value="SKP1/BTB/POZ_sf"/>
</dbReference>
<dbReference type="EMBL" id="CAJVPI010000607">
    <property type="protein sequence ID" value="CAG8555272.1"/>
    <property type="molecule type" value="Genomic_DNA"/>
</dbReference>
<protein>
    <submittedName>
        <fullName evidence="2">2889_t:CDS:1</fullName>
    </submittedName>
</protein>
<name>A0A9N9B971_9GLOM</name>
<dbReference type="SUPFAM" id="SSF54695">
    <property type="entry name" value="POZ domain"/>
    <property type="match status" value="1"/>
</dbReference>
<sequence length="220" mass="25782">MLVAEEDEDNGAQYSEYFIDRDGVLFRYIIQFYRTKRILFRERDITPGGHTITAEELEAEFQYYRLPFALESQSLSDQHISTSSIEKAVAEKLDQFVLTFKKVLVEVFSSFELKISITFYRKKSPPYVQIGIGSKRKHIFDVVNKMVSPLRDVGYSFLDSYNPIIATAIRNEIPNIKWTIEDSHHNEDGEGYRVSVIYEGRYDMHRIRDLSNLPDNFNIR</sequence>
<reference evidence="2" key="1">
    <citation type="submission" date="2021-06" db="EMBL/GenBank/DDBJ databases">
        <authorList>
            <person name="Kallberg Y."/>
            <person name="Tangrot J."/>
            <person name="Rosling A."/>
        </authorList>
    </citation>
    <scope>NUCLEOTIDE SEQUENCE</scope>
    <source>
        <strain evidence="2">BR232B</strain>
    </source>
</reference>
<accession>A0A9N9B971</accession>
<dbReference type="GO" id="GO:0051260">
    <property type="term" value="P:protein homooligomerization"/>
    <property type="evidence" value="ECO:0007669"/>
    <property type="project" value="InterPro"/>
</dbReference>
<dbReference type="Pfam" id="PF02214">
    <property type="entry name" value="BTB_2"/>
    <property type="match status" value="1"/>
</dbReference>